<dbReference type="InterPro" id="IPR037522">
    <property type="entry name" value="HD_GYP_dom"/>
</dbReference>
<name>A0A939GZ61_9BURK</name>
<evidence type="ECO:0000313" key="3">
    <source>
        <dbReference type="EMBL" id="MBO1248965.1"/>
    </source>
</evidence>
<feature type="region of interest" description="Disordered" evidence="1">
    <location>
        <begin position="11"/>
        <end position="42"/>
    </location>
</feature>
<dbReference type="Proteomes" id="UP000664731">
    <property type="component" value="Unassembled WGS sequence"/>
</dbReference>
<gene>
    <name evidence="3" type="ORF">J1777_03805</name>
</gene>
<dbReference type="CDD" id="cd00077">
    <property type="entry name" value="HDc"/>
    <property type="match status" value="1"/>
</dbReference>
<dbReference type="AlphaFoldDB" id="A0A939GZ61"/>
<reference evidence="3" key="1">
    <citation type="submission" date="2021-03" db="EMBL/GenBank/DDBJ databases">
        <title>Comamonas denitrificans.</title>
        <authorList>
            <person name="Finster K."/>
        </authorList>
    </citation>
    <scope>NUCLEOTIDE SEQUENCE</scope>
    <source>
        <strain evidence="3">MM2021_4</strain>
    </source>
</reference>
<organism evidence="3 4">
    <name type="scientific">Comamonas denitrificans</name>
    <dbReference type="NCBI Taxonomy" id="117506"/>
    <lineage>
        <taxon>Bacteria</taxon>
        <taxon>Pseudomonadati</taxon>
        <taxon>Pseudomonadota</taxon>
        <taxon>Betaproteobacteria</taxon>
        <taxon>Burkholderiales</taxon>
        <taxon>Comamonadaceae</taxon>
        <taxon>Comamonas</taxon>
    </lineage>
</organism>
<protein>
    <submittedName>
        <fullName evidence="3">HD domain-containing protein</fullName>
    </submittedName>
</protein>
<dbReference type="GO" id="GO:0008081">
    <property type="term" value="F:phosphoric diester hydrolase activity"/>
    <property type="evidence" value="ECO:0007669"/>
    <property type="project" value="UniProtKB-ARBA"/>
</dbReference>
<accession>A0A939GZ61</accession>
<evidence type="ECO:0000259" key="2">
    <source>
        <dbReference type="PROSITE" id="PS51832"/>
    </source>
</evidence>
<dbReference type="Gene3D" id="1.10.3210.10">
    <property type="entry name" value="Hypothetical protein af1432"/>
    <property type="match status" value="1"/>
</dbReference>
<dbReference type="PROSITE" id="PS51832">
    <property type="entry name" value="HD_GYP"/>
    <property type="match status" value="1"/>
</dbReference>
<dbReference type="InterPro" id="IPR003607">
    <property type="entry name" value="HD/PDEase_dom"/>
</dbReference>
<dbReference type="Pfam" id="PF13487">
    <property type="entry name" value="HD_5"/>
    <property type="match status" value="1"/>
</dbReference>
<proteinExistence type="predicted"/>
<evidence type="ECO:0000313" key="4">
    <source>
        <dbReference type="Proteomes" id="UP000664731"/>
    </source>
</evidence>
<dbReference type="PANTHER" id="PTHR43155:SF2">
    <property type="entry name" value="CYCLIC DI-GMP PHOSPHODIESTERASE PA4108"/>
    <property type="match status" value="1"/>
</dbReference>
<dbReference type="SUPFAM" id="SSF109604">
    <property type="entry name" value="HD-domain/PDEase-like"/>
    <property type="match status" value="1"/>
</dbReference>
<comment type="caution">
    <text evidence="3">The sequence shown here is derived from an EMBL/GenBank/DDBJ whole genome shotgun (WGS) entry which is preliminary data.</text>
</comment>
<dbReference type="PANTHER" id="PTHR43155">
    <property type="entry name" value="CYCLIC DI-GMP PHOSPHODIESTERASE PA4108-RELATED"/>
    <property type="match status" value="1"/>
</dbReference>
<sequence>MPDQISRLLLRGAQYDEAEIDTRPRASNEPAPAPEDPPPFEHLNTLLLNLKHMLGTMLKSPEQIDISARIGKMAQAVQSICHKDIDSALAAPCLDTHTPYIVAHQMMGAVLTELIAQSKGLDAAQRLPLVCAALTRDLGQIKLQPELDKHPGQLPEDLHAQMRQHPQLGAELLEQAGVTDKVWLETVRSHHEHLDGSGYPAGLRGEAVGLGARILLVADRYSAMIRTRPYRAQAHFPQNALKEIYLKKDTEIDNEIARILISKVGLLSPGTLVRLKSGEIAVVKSPTVKSNAAIVYSIYGKSGMILSTPMRRNTAQPGHEIIALVPFADCLTAAASIRQVWAP</sequence>
<evidence type="ECO:0000256" key="1">
    <source>
        <dbReference type="SAM" id="MobiDB-lite"/>
    </source>
</evidence>
<dbReference type="RefSeq" id="WP_207574508.1">
    <property type="nucleotide sequence ID" value="NZ_JAFNME010000005.1"/>
</dbReference>
<dbReference type="EMBL" id="JAFNME010000005">
    <property type="protein sequence ID" value="MBO1248965.1"/>
    <property type="molecule type" value="Genomic_DNA"/>
</dbReference>
<keyword evidence="4" id="KW-1185">Reference proteome</keyword>
<feature type="domain" description="HD-GYP" evidence="2">
    <location>
        <begin position="79"/>
        <end position="276"/>
    </location>
</feature>